<accession>A0ABN0H968</accession>
<protein>
    <submittedName>
        <fullName evidence="2">Uncharacterized protein</fullName>
    </submittedName>
</protein>
<dbReference type="Proteomes" id="UP000018720">
    <property type="component" value="Unassembled WGS sequence"/>
</dbReference>
<evidence type="ECO:0000256" key="1">
    <source>
        <dbReference type="SAM" id="Phobius"/>
    </source>
</evidence>
<dbReference type="EMBL" id="AHOM02000005">
    <property type="protein sequence ID" value="EJZ42276.1"/>
    <property type="molecule type" value="Genomic_DNA"/>
</dbReference>
<name>A0ABN0H968_9LEPT</name>
<keyword evidence="1" id="KW-1133">Transmembrane helix</keyword>
<evidence type="ECO:0000313" key="2">
    <source>
        <dbReference type="EMBL" id="EJZ42276.1"/>
    </source>
</evidence>
<keyword evidence="3" id="KW-1185">Reference proteome</keyword>
<gene>
    <name evidence="2" type="ORF">LEP1GSC178_0021</name>
</gene>
<evidence type="ECO:0000313" key="3">
    <source>
        <dbReference type="Proteomes" id="UP000018720"/>
    </source>
</evidence>
<keyword evidence="1" id="KW-0812">Transmembrane</keyword>
<feature type="transmembrane region" description="Helical" evidence="1">
    <location>
        <begin position="27"/>
        <end position="45"/>
    </location>
</feature>
<keyword evidence="1" id="KW-0472">Membrane</keyword>
<proteinExistence type="predicted"/>
<organism evidence="2 3">
    <name type="scientific">Leptospira licerasiae str. MMD4847</name>
    <dbReference type="NCBI Taxonomy" id="1049971"/>
    <lineage>
        <taxon>Bacteria</taxon>
        <taxon>Pseudomonadati</taxon>
        <taxon>Spirochaetota</taxon>
        <taxon>Spirochaetia</taxon>
        <taxon>Leptospirales</taxon>
        <taxon>Leptospiraceae</taxon>
        <taxon>Leptospira</taxon>
    </lineage>
</organism>
<reference evidence="2 3" key="1">
    <citation type="submission" date="2012-08" db="EMBL/GenBank/DDBJ databases">
        <authorList>
            <person name="Harkins D.M."/>
            <person name="Durkin A.S."/>
            <person name="Selengut J.D."/>
            <person name="Sanka R."/>
            <person name="DePew J."/>
            <person name="Purushe J."/>
            <person name="Matthias M.A."/>
            <person name="Vinetz J.M."/>
            <person name="Sutton G.G."/>
            <person name="Nelson W.C."/>
            <person name="Fouts D.E."/>
        </authorList>
    </citation>
    <scope>NUCLEOTIDE SEQUENCE [LARGE SCALE GENOMIC DNA]</scope>
    <source>
        <strain evidence="2 3">MMD4847</strain>
    </source>
</reference>
<comment type="caution">
    <text evidence="2">The sequence shown here is derived from an EMBL/GenBank/DDBJ whole genome shotgun (WGS) entry which is preliminary data.</text>
</comment>
<sequence>MDYIQRVAINNTEYAIKNKPNSFMEDFTIFSYGILFSLCLAIFLFV</sequence>